<accession>A0ABX2PZR5</accession>
<feature type="compositionally biased region" description="Basic and acidic residues" evidence="1">
    <location>
        <begin position="30"/>
        <end position="41"/>
    </location>
</feature>
<evidence type="ECO:0000313" key="2">
    <source>
        <dbReference type="EMBL" id="NVO84168.1"/>
    </source>
</evidence>
<organism evidence="2 3">
    <name type="scientific">Hymenobacter terrestris</name>
    <dbReference type="NCBI Taxonomy" id="2748310"/>
    <lineage>
        <taxon>Bacteria</taxon>
        <taxon>Pseudomonadati</taxon>
        <taxon>Bacteroidota</taxon>
        <taxon>Cytophagia</taxon>
        <taxon>Cytophagales</taxon>
        <taxon>Hymenobacteraceae</taxon>
        <taxon>Hymenobacter</taxon>
    </lineage>
</organism>
<name>A0ABX2PZR5_9BACT</name>
<gene>
    <name evidence="2" type="ORF">HW556_04680</name>
</gene>
<dbReference type="PROSITE" id="PS51257">
    <property type="entry name" value="PROKAR_LIPOPROTEIN"/>
    <property type="match status" value="1"/>
</dbReference>
<evidence type="ECO:0000256" key="1">
    <source>
        <dbReference type="SAM" id="MobiDB-lite"/>
    </source>
</evidence>
<proteinExistence type="predicted"/>
<dbReference type="EMBL" id="JABKAV010000008">
    <property type="protein sequence ID" value="NVO84168.1"/>
    <property type="molecule type" value="Genomic_DNA"/>
</dbReference>
<evidence type="ECO:0000313" key="3">
    <source>
        <dbReference type="Proteomes" id="UP000626554"/>
    </source>
</evidence>
<reference evidence="2 3" key="1">
    <citation type="submission" date="2020-05" db="EMBL/GenBank/DDBJ databases">
        <title>Hymenobacter terrestris sp. nov. and Hymenobacter lapidiphilus sp. nov., isolated from regoliths in Antarctica.</title>
        <authorList>
            <person name="Sedlacek I."/>
            <person name="Pantucek R."/>
            <person name="Zeman M."/>
            <person name="Holochova P."/>
            <person name="Kralova S."/>
            <person name="Stankova E."/>
            <person name="Sedo O."/>
            <person name="Micenkova L."/>
            <person name="Svec P."/>
            <person name="Gupta V."/>
            <person name="Sood U."/>
            <person name="Korpole U.S."/>
            <person name="Lal R."/>
        </authorList>
    </citation>
    <scope>NUCLEOTIDE SEQUENCE [LARGE SCALE GENOMIC DNA]</scope>
    <source>
        <strain evidence="2 3">P5252</strain>
    </source>
</reference>
<protein>
    <recommendedName>
        <fullName evidence="4">Lipoprotein</fullName>
    </recommendedName>
</protein>
<evidence type="ECO:0008006" key="4">
    <source>
        <dbReference type="Google" id="ProtNLM"/>
    </source>
</evidence>
<feature type="region of interest" description="Disordered" evidence="1">
    <location>
        <begin position="21"/>
        <end position="54"/>
    </location>
</feature>
<comment type="caution">
    <text evidence="2">The sequence shown here is derived from an EMBL/GenBank/DDBJ whole genome shotgun (WGS) entry which is preliminary data.</text>
</comment>
<dbReference type="Proteomes" id="UP000626554">
    <property type="component" value="Unassembled WGS sequence"/>
</dbReference>
<sequence length="54" mass="6005">MKYVLLLSSLAFLSACTLTPRRGKSSQLAPEREMMHPDKFPTDSVSPTPPDSLR</sequence>
<dbReference type="RefSeq" id="WP_176898439.1">
    <property type="nucleotide sequence ID" value="NZ_JABKAV010000008.1"/>
</dbReference>
<keyword evidence="3" id="KW-1185">Reference proteome</keyword>